<evidence type="ECO:0000313" key="2">
    <source>
        <dbReference type="EMBL" id="KKK97374.1"/>
    </source>
</evidence>
<accession>A0A0F9C4K1</accession>
<reference evidence="2" key="1">
    <citation type="journal article" date="2015" name="Nature">
        <title>Complex archaea that bridge the gap between prokaryotes and eukaryotes.</title>
        <authorList>
            <person name="Spang A."/>
            <person name="Saw J.H."/>
            <person name="Jorgensen S.L."/>
            <person name="Zaremba-Niedzwiedzka K."/>
            <person name="Martijn J."/>
            <person name="Lind A.E."/>
            <person name="van Eijk R."/>
            <person name="Schleper C."/>
            <person name="Guy L."/>
            <person name="Ettema T.J."/>
        </authorList>
    </citation>
    <scope>NUCLEOTIDE SEQUENCE</scope>
</reference>
<organism evidence="2">
    <name type="scientific">marine sediment metagenome</name>
    <dbReference type="NCBI Taxonomy" id="412755"/>
    <lineage>
        <taxon>unclassified sequences</taxon>
        <taxon>metagenomes</taxon>
        <taxon>ecological metagenomes</taxon>
    </lineage>
</organism>
<gene>
    <name evidence="2" type="ORF">LCGC14_2653410</name>
</gene>
<dbReference type="EMBL" id="LAZR01046078">
    <property type="protein sequence ID" value="KKK97374.1"/>
    <property type="molecule type" value="Genomic_DNA"/>
</dbReference>
<dbReference type="AlphaFoldDB" id="A0A0F9C4K1"/>
<protein>
    <submittedName>
        <fullName evidence="2">Uncharacterized protein</fullName>
    </submittedName>
</protein>
<proteinExistence type="predicted"/>
<sequence>MGSGGGPSRSTTTQQGSLAPELQPLFEQSSQRVLGLQRDAPVQPFLQPSPLQIAPLSGTQQTALAGIPNLQGIAERTPTGAGLESRPAVLAAQRAFRQGSVPTIVNQATLAGLGRSTALTNALAGAEAQFLLPVIQGELAREERGIERGSQAAFGATQLGLQGGGVERDVAQAGNVASLQDFLRRQAIAETALFQPFGQLIPSGIGQQASTRSSGSTGGAFK</sequence>
<comment type="caution">
    <text evidence="2">The sequence shown here is derived from an EMBL/GenBank/DDBJ whole genome shotgun (WGS) entry which is preliminary data.</text>
</comment>
<name>A0A0F9C4K1_9ZZZZ</name>
<feature type="region of interest" description="Disordered" evidence="1">
    <location>
        <begin position="1"/>
        <end position="24"/>
    </location>
</feature>
<feature type="compositionally biased region" description="Low complexity" evidence="1">
    <location>
        <begin position="8"/>
        <end position="17"/>
    </location>
</feature>
<evidence type="ECO:0000256" key="1">
    <source>
        <dbReference type="SAM" id="MobiDB-lite"/>
    </source>
</evidence>